<dbReference type="KEGG" id="gxy:GLX_15300"/>
<evidence type="ECO:0000313" key="2">
    <source>
        <dbReference type="EMBL" id="BAK83942.1"/>
    </source>
</evidence>
<reference evidence="3" key="1">
    <citation type="journal article" date="2011" name="J. Bacteriol.">
        <title>Complete genome sequence of NBRC 3288, a unique cellulose-nonproducing strain of Gluconacetobacter xylinus isolated from vinegar.</title>
        <authorList>
            <person name="Ogino H."/>
            <person name="Azuma Y."/>
            <person name="Hosoyama A."/>
            <person name="Nakazawa H."/>
            <person name="Matsutani M."/>
            <person name="Hasegawa A."/>
            <person name="Otsuyama K."/>
            <person name="Matsushita K."/>
            <person name="Fujita N."/>
            <person name="Shirai M."/>
        </authorList>
    </citation>
    <scope>NUCLEOTIDE SEQUENCE [LARGE SCALE GENOMIC DNA]</scope>
    <source>
        <strain evidence="3">NBRC 3288 / BCRC 11682 / LMG 1693</strain>
    </source>
</reference>
<dbReference type="EMBL" id="AP012159">
    <property type="protein sequence ID" value="BAK83942.1"/>
    <property type="molecule type" value="Genomic_DNA"/>
</dbReference>
<organism evidence="2 3">
    <name type="scientific">Komagataeibacter medellinensis (strain NBRC 3288 / BCRC 11682 / LMG 1693 / Kondo 51)</name>
    <name type="common">Gluconacetobacter medellinensis</name>
    <dbReference type="NCBI Taxonomy" id="634177"/>
    <lineage>
        <taxon>Bacteria</taxon>
        <taxon>Pseudomonadati</taxon>
        <taxon>Pseudomonadota</taxon>
        <taxon>Alphaproteobacteria</taxon>
        <taxon>Acetobacterales</taxon>
        <taxon>Acetobacteraceae</taxon>
        <taxon>Komagataeibacter</taxon>
    </lineage>
</organism>
<accession>G2I745</accession>
<protein>
    <submittedName>
        <fullName evidence="2">Uncharacterized protein</fullName>
    </submittedName>
</protein>
<evidence type="ECO:0000256" key="1">
    <source>
        <dbReference type="SAM" id="MobiDB-lite"/>
    </source>
</evidence>
<feature type="region of interest" description="Disordered" evidence="1">
    <location>
        <begin position="1"/>
        <end position="55"/>
    </location>
</feature>
<dbReference type="AlphaFoldDB" id="G2I745"/>
<name>G2I745_KOMMN</name>
<evidence type="ECO:0000313" key="3">
    <source>
        <dbReference type="Proteomes" id="UP000009044"/>
    </source>
</evidence>
<feature type="compositionally biased region" description="Basic residues" evidence="1">
    <location>
        <begin position="20"/>
        <end position="31"/>
    </location>
</feature>
<dbReference type="Proteomes" id="UP000009044">
    <property type="component" value="Chromosome"/>
</dbReference>
<proteinExistence type="predicted"/>
<dbReference type="STRING" id="634177.GLX_15300"/>
<dbReference type="HOGENOM" id="CLU_2193478_0_0_5"/>
<dbReference type="PATRIC" id="fig|634177.7.peg.1754"/>
<gene>
    <name evidence="2" type="ordered locus">GLX_15300</name>
</gene>
<sequence>MRRGKSHNPAPGRKMDHMGHTQHAHHGRAASRRSGGQPDLAGADRAVDGGGALSRPQAWQHGYEWAHGLGALRVADALKSYGYETHSEEARQFVAGANAALDEMEGRP</sequence>